<organism evidence="3 4">
    <name type="scientific">Linnemannia schmuckeri</name>
    <dbReference type="NCBI Taxonomy" id="64567"/>
    <lineage>
        <taxon>Eukaryota</taxon>
        <taxon>Fungi</taxon>
        <taxon>Fungi incertae sedis</taxon>
        <taxon>Mucoromycota</taxon>
        <taxon>Mortierellomycotina</taxon>
        <taxon>Mortierellomycetes</taxon>
        <taxon>Mortierellales</taxon>
        <taxon>Mortierellaceae</taxon>
        <taxon>Linnemannia</taxon>
    </lineage>
</organism>
<name>A0A9P5UWY5_9FUNG</name>
<dbReference type="Proteomes" id="UP000748756">
    <property type="component" value="Unassembled WGS sequence"/>
</dbReference>
<evidence type="ECO:0000313" key="4">
    <source>
        <dbReference type="Proteomes" id="UP000748756"/>
    </source>
</evidence>
<accession>A0A9P5UWY5</accession>
<feature type="transmembrane region" description="Helical" evidence="2">
    <location>
        <begin position="240"/>
        <end position="259"/>
    </location>
</feature>
<sequence length="264" mass="28197">MSSQYLSPQQHSSYASSISSASVSRPSSPASILLASTTPAPSPPHSPVSFHSKTMNINSPPSSASSPTTSGTSNSSASSSKMNTIVSIVTQFEHQQQQSANSSSSLPPDISANSPNLFSLSTITSLLFYQPITRIVVVLTVLQSLLGLGGKFPEHCSAPSYTLYGGEYLGLLISPFVVPLTPTLLKSAHQTPVIAVMLAISNLISFGLFEKRLTTVFRGNRTKRSNISINRNSTRIFRNLVLVIVVLVMGLRQLLGFIFNRALG</sequence>
<dbReference type="AlphaFoldDB" id="A0A9P5UWY5"/>
<feature type="non-terminal residue" evidence="3">
    <location>
        <position position="264"/>
    </location>
</feature>
<dbReference type="EMBL" id="JAAAUQ010002490">
    <property type="protein sequence ID" value="KAF9123191.1"/>
    <property type="molecule type" value="Genomic_DNA"/>
</dbReference>
<feature type="compositionally biased region" description="Low complexity" evidence="1">
    <location>
        <begin position="7"/>
        <end position="39"/>
    </location>
</feature>
<keyword evidence="2" id="KW-1133">Transmembrane helix</keyword>
<keyword evidence="4" id="KW-1185">Reference proteome</keyword>
<feature type="compositionally biased region" description="Low complexity" evidence="1">
    <location>
        <begin position="47"/>
        <end position="79"/>
    </location>
</feature>
<evidence type="ECO:0000256" key="1">
    <source>
        <dbReference type="SAM" id="MobiDB-lite"/>
    </source>
</evidence>
<feature type="transmembrane region" description="Helical" evidence="2">
    <location>
        <begin position="192"/>
        <end position="209"/>
    </location>
</feature>
<dbReference type="OrthoDB" id="3339358at2759"/>
<evidence type="ECO:0000256" key="2">
    <source>
        <dbReference type="SAM" id="Phobius"/>
    </source>
</evidence>
<protein>
    <submittedName>
        <fullName evidence="3">Uncharacterized protein</fullName>
    </submittedName>
</protein>
<comment type="caution">
    <text evidence="3">The sequence shown here is derived from an EMBL/GenBank/DDBJ whole genome shotgun (WGS) entry which is preliminary data.</text>
</comment>
<proteinExistence type="predicted"/>
<reference evidence="3" key="1">
    <citation type="journal article" date="2020" name="Fungal Divers.">
        <title>Resolving the Mortierellaceae phylogeny through synthesis of multi-gene phylogenetics and phylogenomics.</title>
        <authorList>
            <person name="Vandepol N."/>
            <person name="Liber J."/>
            <person name="Desiro A."/>
            <person name="Na H."/>
            <person name="Kennedy M."/>
            <person name="Barry K."/>
            <person name="Grigoriev I.V."/>
            <person name="Miller A.N."/>
            <person name="O'Donnell K."/>
            <person name="Stajich J.E."/>
            <person name="Bonito G."/>
        </authorList>
    </citation>
    <scope>NUCLEOTIDE SEQUENCE</scope>
    <source>
        <strain evidence="3">NRRL 6426</strain>
    </source>
</reference>
<feature type="region of interest" description="Disordered" evidence="1">
    <location>
        <begin position="1"/>
        <end position="79"/>
    </location>
</feature>
<keyword evidence="2" id="KW-0472">Membrane</keyword>
<keyword evidence="2" id="KW-0812">Transmembrane</keyword>
<feature type="transmembrane region" description="Helical" evidence="2">
    <location>
        <begin position="127"/>
        <end position="149"/>
    </location>
</feature>
<feature type="transmembrane region" description="Helical" evidence="2">
    <location>
        <begin position="161"/>
        <end position="180"/>
    </location>
</feature>
<gene>
    <name evidence="3" type="ORF">BG015_005366</name>
</gene>
<evidence type="ECO:0000313" key="3">
    <source>
        <dbReference type="EMBL" id="KAF9123191.1"/>
    </source>
</evidence>